<feature type="compositionally biased region" description="Basic and acidic residues" evidence="1">
    <location>
        <begin position="251"/>
        <end position="264"/>
    </location>
</feature>
<gene>
    <name evidence="2" type="ORF">DB31_7872</name>
</gene>
<reference evidence="2 3" key="1">
    <citation type="submission" date="2014-04" db="EMBL/GenBank/DDBJ databases">
        <title>Genome assembly of Hyalangium minutum DSM 14724.</title>
        <authorList>
            <person name="Sharma G."/>
            <person name="Subramanian S."/>
        </authorList>
    </citation>
    <scope>NUCLEOTIDE SEQUENCE [LARGE SCALE GENOMIC DNA]</scope>
    <source>
        <strain evidence="2 3">DSM 14724</strain>
    </source>
</reference>
<dbReference type="AlphaFoldDB" id="A0A085WLS2"/>
<evidence type="ECO:0000313" key="2">
    <source>
        <dbReference type="EMBL" id="KFE68635.1"/>
    </source>
</evidence>
<dbReference type="Proteomes" id="UP000028725">
    <property type="component" value="Unassembled WGS sequence"/>
</dbReference>
<feature type="region of interest" description="Disordered" evidence="1">
    <location>
        <begin position="251"/>
        <end position="296"/>
    </location>
</feature>
<organism evidence="2 3">
    <name type="scientific">Hyalangium minutum</name>
    <dbReference type="NCBI Taxonomy" id="394096"/>
    <lineage>
        <taxon>Bacteria</taxon>
        <taxon>Pseudomonadati</taxon>
        <taxon>Myxococcota</taxon>
        <taxon>Myxococcia</taxon>
        <taxon>Myxococcales</taxon>
        <taxon>Cystobacterineae</taxon>
        <taxon>Archangiaceae</taxon>
        <taxon>Hyalangium</taxon>
    </lineage>
</organism>
<keyword evidence="3" id="KW-1185">Reference proteome</keyword>
<name>A0A085WLS2_9BACT</name>
<comment type="caution">
    <text evidence="2">The sequence shown here is derived from an EMBL/GenBank/DDBJ whole genome shotgun (WGS) entry which is preliminary data.</text>
</comment>
<accession>A0A085WLS2</accession>
<evidence type="ECO:0000256" key="1">
    <source>
        <dbReference type="SAM" id="MobiDB-lite"/>
    </source>
</evidence>
<dbReference type="EMBL" id="JMCB01000006">
    <property type="protein sequence ID" value="KFE68635.1"/>
    <property type="molecule type" value="Genomic_DNA"/>
</dbReference>
<protein>
    <submittedName>
        <fullName evidence="2">Uncharacterized protein</fullName>
    </submittedName>
</protein>
<sequence length="296" mass="32323">MPTGDTSIPISLLRDVADALLTLPGAKVCDWVTQRPIVGLSTEYCSTVYVAGDGDSLSWRLSEPVPGNHEACQPFFTVKDDDYPASQVWVVGYVHNHLCAAPPSSRDLKAWPTDAFKPLVAMAEVRLYPGNPAPALYKNTVIEMASALVAERQDGARIILRYFPTGEVQQWSHVRARWVNPRHVHPTRRRPSSQYRALLPGRSSAVVARVDGCDAGERNDQGVCIRCARGDAAGLRRARCLLEGRGEVAGDRARRAIGQDHRPPDGGGGRARRSGRHPRDGENQPVSKALPGVRQS</sequence>
<proteinExistence type="predicted"/>
<evidence type="ECO:0000313" key="3">
    <source>
        <dbReference type="Proteomes" id="UP000028725"/>
    </source>
</evidence>